<dbReference type="EMBL" id="OX451736">
    <property type="protein sequence ID" value="CAI8590252.1"/>
    <property type="molecule type" value="Genomic_DNA"/>
</dbReference>
<keyword evidence="2" id="KW-0472">Membrane</keyword>
<feature type="compositionally biased region" description="Polar residues" evidence="1">
    <location>
        <begin position="1"/>
        <end position="11"/>
    </location>
</feature>
<evidence type="ECO:0000256" key="2">
    <source>
        <dbReference type="SAM" id="Phobius"/>
    </source>
</evidence>
<protein>
    <submittedName>
        <fullName evidence="3">Uncharacterized protein</fullName>
    </submittedName>
</protein>
<organism evidence="3 4">
    <name type="scientific">Vicia faba</name>
    <name type="common">Broad bean</name>
    <name type="synonym">Faba vulgaris</name>
    <dbReference type="NCBI Taxonomy" id="3906"/>
    <lineage>
        <taxon>Eukaryota</taxon>
        <taxon>Viridiplantae</taxon>
        <taxon>Streptophyta</taxon>
        <taxon>Embryophyta</taxon>
        <taxon>Tracheophyta</taxon>
        <taxon>Spermatophyta</taxon>
        <taxon>Magnoliopsida</taxon>
        <taxon>eudicotyledons</taxon>
        <taxon>Gunneridae</taxon>
        <taxon>Pentapetalae</taxon>
        <taxon>rosids</taxon>
        <taxon>fabids</taxon>
        <taxon>Fabales</taxon>
        <taxon>Fabaceae</taxon>
        <taxon>Papilionoideae</taxon>
        <taxon>50 kb inversion clade</taxon>
        <taxon>NPAAA clade</taxon>
        <taxon>Hologalegina</taxon>
        <taxon>IRL clade</taxon>
        <taxon>Fabeae</taxon>
        <taxon>Vicia</taxon>
    </lineage>
</organism>
<keyword evidence="2" id="KW-1133">Transmembrane helix</keyword>
<dbReference type="AlphaFoldDB" id="A0AAV0Z1T3"/>
<sequence length="206" mass="23072">MKELQTPTKLSARSAENRTGRSKDSPANKSKKISNKSLNASSASVSEESLNSSLITEIKEDNLDENVTTFVLEESSSVTSLEPETLTDSTENSPVTCFDVCEFEGAKFTSVEDQITMNFLKNFKPEILTFENDDPRYKKLRDEIIEYVLQDLKHNVLPEDGNRKRSPSQGLSRKNRVVFLVVIIWFIGILVILFCIPDADCGLVAT</sequence>
<dbReference type="Proteomes" id="UP001157006">
    <property type="component" value="Chromosome 1L"/>
</dbReference>
<accession>A0AAV0Z1T3</accession>
<proteinExistence type="predicted"/>
<gene>
    <name evidence="3" type="ORF">VFH_I432840</name>
</gene>
<feature type="region of interest" description="Disordered" evidence="1">
    <location>
        <begin position="1"/>
        <end position="44"/>
    </location>
</feature>
<evidence type="ECO:0000313" key="3">
    <source>
        <dbReference type="EMBL" id="CAI8590252.1"/>
    </source>
</evidence>
<feature type="compositionally biased region" description="Basic and acidic residues" evidence="1">
    <location>
        <begin position="15"/>
        <end position="26"/>
    </location>
</feature>
<reference evidence="3 4" key="1">
    <citation type="submission" date="2023-01" db="EMBL/GenBank/DDBJ databases">
        <authorList>
            <person name="Kreplak J."/>
        </authorList>
    </citation>
    <scope>NUCLEOTIDE SEQUENCE [LARGE SCALE GENOMIC DNA]</scope>
</reference>
<keyword evidence="2" id="KW-0812">Transmembrane</keyword>
<feature type="transmembrane region" description="Helical" evidence="2">
    <location>
        <begin position="177"/>
        <end position="196"/>
    </location>
</feature>
<evidence type="ECO:0000313" key="4">
    <source>
        <dbReference type="Proteomes" id="UP001157006"/>
    </source>
</evidence>
<feature type="compositionally biased region" description="Low complexity" evidence="1">
    <location>
        <begin position="35"/>
        <end position="44"/>
    </location>
</feature>
<keyword evidence="4" id="KW-1185">Reference proteome</keyword>
<name>A0AAV0Z1T3_VICFA</name>
<evidence type="ECO:0000256" key="1">
    <source>
        <dbReference type="SAM" id="MobiDB-lite"/>
    </source>
</evidence>